<dbReference type="InParanoid" id="A0A078B4S1"/>
<reference evidence="1 2" key="1">
    <citation type="submission" date="2014-06" db="EMBL/GenBank/DDBJ databases">
        <authorList>
            <person name="Swart Estienne"/>
        </authorList>
    </citation>
    <scope>NUCLEOTIDE SEQUENCE [LARGE SCALE GENOMIC DNA]</scope>
    <source>
        <strain evidence="1 2">130c</strain>
    </source>
</reference>
<dbReference type="AlphaFoldDB" id="A0A078B4S1"/>
<evidence type="ECO:0000313" key="1">
    <source>
        <dbReference type="EMBL" id="CDW89530.1"/>
    </source>
</evidence>
<gene>
    <name evidence="1" type="primary">Contig4789.g5116</name>
    <name evidence="1" type="ORF">STYLEM_18663</name>
</gene>
<evidence type="ECO:0000313" key="2">
    <source>
        <dbReference type="Proteomes" id="UP000039865"/>
    </source>
</evidence>
<keyword evidence="2" id="KW-1185">Reference proteome</keyword>
<dbReference type="Proteomes" id="UP000039865">
    <property type="component" value="Unassembled WGS sequence"/>
</dbReference>
<protein>
    <submittedName>
        <fullName evidence="1">Uncharacterized protein</fullName>
    </submittedName>
</protein>
<name>A0A078B4S1_STYLE</name>
<proteinExistence type="predicted"/>
<sequence>MLSLQCQSNQKGQPIKAYQQHTQKSQTILMQYLFELNSHIKMKHLNSKNDQMMQNKRLAQDADIDYDKEVLKSFLNKFIQCHQKEFF</sequence>
<dbReference type="EMBL" id="CCKQ01017629">
    <property type="protein sequence ID" value="CDW89530.1"/>
    <property type="molecule type" value="Genomic_DNA"/>
</dbReference>
<organism evidence="1 2">
    <name type="scientific">Stylonychia lemnae</name>
    <name type="common">Ciliate</name>
    <dbReference type="NCBI Taxonomy" id="5949"/>
    <lineage>
        <taxon>Eukaryota</taxon>
        <taxon>Sar</taxon>
        <taxon>Alveolata</taxon>
        <taxon>Ciliophora</taxon>
        <taxon>Intramacronucleata</taxon>
        <taxon>Spirotrichea</taxon>
        <taxon>Stichotrichia</taxon>
        <taxon>Sporadotrichida</taxon>
        <taxon>Oxytrichidae</taxon>
        <taxon>Stylonychinae</taxon>
        <taxon>Stylonychia</taxon>
    </lineage>
</organism>
<accession>A0A078B4S1</accession>